<evidence type="ECO:0000256" key="6">
    <source>
        <dbReference type="ARBA" id="ARBA00022968"/>
    </source>
</evidence>
<proteinExistence type="inferred from homology"/>
<keyword evidence="7 14" id="KW-1133">Transmembrane helix</keyword>
<comment type="subcellular location">
    <subcellularLocation>
        <location evidence="14">Golgi apparatus membrane</location>
        <topology evidence="14">Single-pass type II membrane protein</topology>
    </subcellularLocation>
    <subcellularLocation>
        <location evidence="1">Membrane</location>
        <topology evidence="1">Single-pass type II membrane protein</topology>
    </subcellularLocation>
</comment>
<evidence type="ECO:0000256" key="11">
    <source>
        <dbReference type="PIRSR" id="PIRSR605027-1"/>
    </source>
</evidence>
<dbReference type="Gene3D" id="3.90.550.10">
    <property type="entry name" value="Spore Coat Polysaccharide Biosynthesis Protein SpsA, Chain A"/>
    <property type="match status" value="2"/>
</dbReference>
<dbReference type="GO" id="GO:0005975">
    <property type="term" value="P:carbohydrate metabolic process"/>
    <property type="evidence" value="ECO:0007669"/>
    <property type="project" value="TreeGrafter"/>
</dbReference>
<feature type="binding site" evidence="12">
    <location>
        <position position="211"/>
    </location>
    <ligand>
        <name>Mn(2+)</name>
        <dbReference type="ChEBI" id="CHEBI:29035"/>
    </ligand>
</feature>
<dbReference type="EC" id="2.4.1.135" evidence="3 14"/>
<feature type="transmembrane region" description="Helical" evidence="14">
    <location>
        <begin position="334"/>
        <end position="353"/>
    </location>
</feature>
<keyword evidence="6 14" id="KW-0735">Signal-anchor</keyword>
<dbReference type="Pfam" id="PF06726">
    <property type="entry name" value="BC10"/>
    <property type="match status" value="1"/>
</dbReference>
<dbReference type="PANTHER" id="PTHR10896:SF30">
    <property type="entry name" value="GALACTOSYLGALACTOSYLXYLOSYLPROTEIN 3-BETA-GLUCURONOSYLTRANSFERASE"/>
    <property type="match status" value="1"/>
</dbReference>
<organism evidence="15 16">
    <name type="scientific">Plectus sambesii</name>
    <dbReference type="NCBI Taxonomy" id="2011161"/>
    <lineage>
        <taxon>Eukaryota</taxon>
        <taxon>Metazoa</taxon>
        <taxon>Ecdysozoa</taxon>
        <taxon>Nematoda</taxon>
        <taxon>Chromadorea</taxon>
        <taxon>Plectida</taxon>
        <taxon>Plectina</taxon>
        <taxon>Plectoidea</taxon>
        <taxon>Plectidae</taxon>
        <taxon>Plectus</taxon>
    </lineage>
</organism>
<dbReference type="GO" id="GO:0000139">
    <property type="term" value="C:Golgi membrane"/>
    <property type="evidence" value="ECO:0007669"/>
    <property type="project" value="UniProtKB-SubCell"/>
</dbReference>
<feature type="transmembrane region" description="Helical" evidence="14">
    <location>
        <begin position="360"/>
        <end position="377"/>
    </location>
</feature>
<name>A0A914WBK9_9BILA</name>
<dbReference type="InterPro" id="IPR009598">
    <property type="entry name" value="BCALP"/>
</dbReference>
<keyword evidence="12 14" id="KW-0479">Metal-binding</keyword>
<evidence type="ECO:0000256" key="10">
    <source>
        <dbReference type="ARBA" id="ARBA00047979"/>
    </source>
</evidence>
<reference evidence="16" key="1">
    <citation type="submission" date="2022-11" db="UniProtKB">
        <authorList>
            <consortium name="WormBaseParasite"/>
        </authorList>
    </citation>
    <scope>IDENTIFICATION</scope>
</reference>
<comment type="cofactor">
    <cofactor evidence="12 14">
        <name>Mn(2+)</name>
        <dbReference type="ChEBI" id="CHEBI:29035"/>
    </cofactor>
</comment>
<dbReference type="InterPro" id="IPR029044">
    <property type="entry name" value="Nucleotide-diphossugar_trans"/>
</dbReference>
<feature type="site" description="Interaction with galactose moiety of substrate glycoprotein" evidence="13">
    <location>
        <position position="243"/>
    </location>
</feature>
<feature type="active site" description="Proton donor/acceptor" evidence="11">
    <location>
        <position position="297"/>
    </location>
</feature>
<evidence type="ECO:0000256" key="4">
    <source>
        <dbReference type="ARBA" id="ARBA00022679"/>
    </source>
</evidence>
<evidence type="ECO:0000313" key="16">
    <source>
        <dbReference type="WBParaSite" id="PSAMB.scaffold3650size17435.g22183.t1"/>
    </source>
</evidence>
<dbReference type="InterPro" id="IPR005027">
    <property type="entry name" value="Glyco_trans_43"/>
</dbReference>
<evidence type="ECO:0000256" key="14">
    <source>
        <dbReference type="RuleBase" id="RU363127"/>
    </source>
</evidence>
<dbReference type="GO" id="GO:0050650">
    <property type="term" value="P:chondroitin sulfate proteoglycan biosynthetic process"/>
    <property type="evidence" value="ECO:0007669"/>
    <property type="project" value="TreeGrafter"/>
</dbReference>
<evidence type="ECO:0000256" key="3">
    <source>
        <dbReference type="ARBA" id="ARBA00012641"/>
    </source>
</evidence>
<dbReference type="PANTHER" id="PTHR10896">
    <property type="entry name" value="GALACTOSYLGALACTOSYLXYLOSYLPROTEIN 3-BETA-GLUCURONOSYLTRANSFERASE BETA-1,3-GLUCURONYLTRANSFERASE"/>
    <property type="match status" value="1"/>
</dbReference>
<evidence type="ECO:0000256" key="12">
    <source>
        <dbReference type="PIRSR" id="PIRSR605027-3"/>
    </source>
</evidence>
<dbReference type="GO" id="GO:0046872">
    <property type="term" value="F:metal ion binding"/>
    <property type="evidence" value="ECO:0007669"/>
    <property type="project" value="UniProtKB-KW"/>
</dbReference>
<keyword evidence="14" id="KW-0333">Golgi apparatus</keyword>
<comment type="catalytic activity">
    <reaction evidence="10 14">
        <text>3-O-(beta-D-galactosyl-(1-&gt;3)-beta-D-galactosyl-(1-&gt;4)-beta-D-xylosyl)-L-seryl-[protein] + UDP-alpha-D-glucuronate = 3-O-(beta-D-GlcA-(1-&gt;3)-beta-D-Gal-(1-&gt;3)-beta-D-Gal-(1-&gt;4)-beta-D-Xyl)-L-seryl-[protein] + UDP + H(+)</text>
        <dbReference type="Rhea" id="RHEA:24168"/>
        <dbReference type="Rhea" id="RHEA-COMP:12571"/>
        <dbReference type="Rhea" id="RHEA-COMP:12573"/>
        <dbReference type="ChEBI" id="CHEBI:15378"/>
        <dbReference type="ChEBI" id="CHEBI:58052"/>
        <dbReference type="ChEBI" id="CHEBI:58223"/>
        <dbReference type="ChEBI" id="CHEBI:132090"/>
        <dbReference type="ChEBI" id="CHEBI:132093"/>
        <dbReference type="EC" id="2.4.1.135"/>
    </reaction>
</comment>
<dbReference type="SUPFAM" id="SSF53448">
    <property type="entry name" value="Nucleotide-diphospho-sugar transferases"/>
    <property type="match status" value="2"/>
</dbReference>
<dbReference type="Proteomes" id="UP000887566">
    <property type="component" value="Unplaced"/>
</dbReference>
<dbReference type="GO" id="GO:0015018">
    <property type="term" value="F:galactosylgalactosylxylosylprotein 3-beta-glucuronosyltransferase activity"/>
    <property type="evidence" value="ECO:0007669"/>
    <property type="project" value="UniProtKB-UniRule"/>
</dbReference>
<comment type="pathway">
    <text evidence="14">Protein modification; protein glycosylation.</text>
</comment>
<evidence type="ECO:0000256" key="13">
    <source>
        <dbReference type="PIRSR" id="PIRSR605027-4"/>
    </source>
</evidence>
<comment type="caution">
    <text evidence="14">Lacks conserved residue(s) required for the propagation of feature annotation.</text>
</comment>
<accession>A0A914WBK9</accession>
<dbReference type="WBParaSite" id="PSAMB.scaffold3650size17435.g22183.t1">
    <property type="protein sequence ID" value="PSAMB.scaffold3650size17435.g22183.t1"/>
    <property type="gene ID" value="PSAMB.scaffold3650size17435.g22183"/>
</dbReference>
<dbReference type="AlphaFoldDB" id="A0A914WBK9"/>
<dbReference type="SMART" id="SM01396">
    <property type="entry name" value="BC10"/>
    <property type="match status" value="1"/>
</dbReference>
<evidence type="ECO:0000313" key="15">
    <source>
        <dbReference type="Proteomes" id="UP000887566"/>
    </source>
</evidence>
<evidence type="ECO:0000256" key="5">
    <source>
        <dbReference type="ARBA" id="ARBA00022692"/>
    </source>
</evidence>
<evidence type="ECO:0000256" key="7">
    <source>
        <dbReference type="ARBA" id="ARBA00022989"/>
    </source>
</evidence>
<keyword evidence="5 14" id="KW-0812">Transmembrane</keyword>
<keyword evidence="15" id="KW-1185">Reference proteome</keyword>
<comment type="similarity">
    <text evidence="2 14">Belongs to the glycosyltransferase 43 family.</text>
</comment>
<protein>
    <recommendedName>
        <fullName evidence="3 14">Galactosylgalactosylxylosylprotein 3-beta-glucuronosyltransferase</fullName>
        <ecNumber evidence="3 14">2.4.1.135</ecNumber>
    </recommendedName>
</protein>
<evidence type="ECO:0000256" key="9">
    <source>
        <dbReference type="ARBA" id="ARBA00023180"/>
    </source>
</evidence>
<evidence type="ECO:0000256" key="2">
    <source>
        <dbReference type="ARBA" id="ARBA00007706"/>
    </source>
</evidence>
<evidence type="ECO:0000256" key="8">
    <source>
        <dbReference type="ARBA" id="ARBA00023136"/>
    </source>
</evidence>
<keyword evidence="9" id="KW-0325">Glycoprotein</keyword>
<sequence>IENGAVTSFHVMWGRKRKFPIDMAGFAINVDLIRSSNVNFNEKCERKTTLETCFLEQLNVSWSQLEPFGLTPGKKELTCLDCAEYELNNFDVTEIQEHVPKDLLLPWIYIITPTHHRLEQKADLTRLALTLRLVPNSHWIVVEDAEERSNVREWLMGARVRHTYLFHQKVTEKTNRTRLRGWRPRALAVDWLRNAQKAHATKGVIYFADDDNTYDDRLFNNYIRKVKRVGVWAVGLVGGALVEAPKVENGTVVGFHVIWAPHRQFPIDMAGFAVNLDLIRSSNVNFNENCEEKFTLETCFLEQLNITLSDMEPFQFVDGKKQWLIPVLLIPKPWLHPSLLFEHAMFVWFYVLGFFMERRPCYICSLIFFAAVAFLCYSDRDACVFWPGCTTDKNGEQCEYISR</sequence>
<dbReference type="Pfam" id="PF03360">
    <property type="entry name" value="Glyco_transf_43"/>
    <property type="match status" value="2"/>
</dbReference>
<keyword evidence="8 14" id="KW-0472">Membrane</keyword>
<keyword evidence="12 14" id="KW-0464">Manganese</keyword>
<keyword evidence="4 14" id="KW-0808">Transferase</keyword>
<evidence type="ECO:0000256" key="1">
    <source>
        <dbReference type="ARBA" id="ARBA00004606"/>
    </source>
</evidence>